<protein>
    <submittedName>
        <fullName evidence="3">Phosphatase PAP2 family protein</fullName>
    </submittedName>
</protein>
<dbReference type="CDD" id="cd03392">
    <property type="entry name" value="PAP2_like_2"/>
    <property type="match status" value="1"/>
</dbReference>
<dbReference type="PANTHER" id="PTHR14969">
    <property type="entry name" value="SPHINGOSINE-1-PHOSPHATE PHOSPHOHYDROLASE"/>
    <property type="match status" value="1"/>
</dbReference>
<dbReference type="InterPro" id="IPR036938">
    <property type="entry name" value="PAP2/HPO_sf"/>
</dbReference>
<dbReference type="KEGG" id="sseo:D0Z67_01345"/>
<dbReference type="GeneID" id="300097575"/>
<dbReference type="Gene3D" id="1.20.144.10">
    <property type="entry name" value="Phosphatidic acid phosphatase type 2/haloperoxidase"/>
    <property type="match status" value="1"/>
</dbReference>
<evidence type="ECO:0000313" key="3">
    <source>
        <dbReference type="EMBL" id="QBJ93936.1"/>
    </source>
</evidence>
<feature type="transmembrane region" description="Helical" evidence="1">
    <location>
        <begin position="160"/>
        <end position="180"/>
    </location>
</feature>
<dbReference type="RefSeq" id="WP_051887603.1">
    <property type="nucleotide sequence ID" value="NZ_CP032229.1"/>
</dbReference>
<evidence type="ECO:0000313" key="4">
    <source>
        <dbReference type="Proteomes" id="UP000292547"/>
    </source>
</evidence>
<keyword evidence="1" id="KW-1133">Transmembrane helix</keyword>
<dbReference type="AlphaFoldDB" id="A0A4V1A0A8"/>
<keyword evidence="1" id="KW-0472">Membrane</keyword>
<dbReference type="SUPFAM" id="SSF48317">
    <property type="entry name" value="Acid phosphatase/Vanadium-dependent haloperoxidase"/>
    <property type="match status" value="1"/>
</dbReference>
<evidence type="ECO:0000256" key="1">
    <source>
        <dbReference type="SAM" id="Phobius"/>
    </source>
</evidence>
<proteinExistence type="predicted"/>
<reference evidence="3 4" key="1">
    <citation type="submission" date="2018-08" db="EMBL/GenBank/DDBJ databases">
        <title>The complete genome sequence of Streptomyces seoulensis, a pioneer strain for nickel superoxide dismutase discovery.</title>
        <authorList>
            <person name="Shin J."/>
            <person name="Lee J.-S."/>
            <person name="Lee E.-J."/>
            <person name="Youn H.-D."/>
        </authorList>
    </citation>
    <scope>NUCLEOTIDE SEQUENCE [LARGE SCALE GENOMIC DNA]</scope>
    <source>
        <strain evidence="3 4">KCTC 9819</strain>
    </source>
</reference>
<evidence type="ECO:0000259" key="2">
    <source>
        <dbReference type="SMART" id="SM00014"/>
    </source>
</evidence>
<feature type="domain" description="Phosphatidic acid phosphatase type 2/haloperoxidase" evidence="2">
    <location>
        <begin position="89"/>
        <end position="203"/>
    </location>
</feature>
<keyword evidence="4" id="KW-1185">Reference proteome</keyword>
<feature type="transmembrane region" description="Helical" evidence="1">
    <location>
        <begin position="12"/>
        <end position="34"/>
    </location>
</feature>
<dbReference type="PANTHER" id="PTHR14969:SF13">
    <property type="entry name" value="AT30094P"/>
    <property type="match status" value="1"/>
</dbReference>
<dbReference type="Pfam" id="PF01569">
    <property type="entry name" value="PAP2"/>
    <property type="match status" value="1"/>
</dbReference>
<feature type="transmembrane region" description="Helical" evidence="1">
    <location>
        <begin position="130"/>
        <end position="153"/>
    </location>
</feature>
<name>A0A4V1A0A8_STRSO</name>
<dbReference type="InterPro" id="IPR000326">
    <property type="entry name" value="PAP2/HPO"/>
</dbReference>
<feature type="transmembrane region" description="Helical" evidence="1">
    <location>
        <begin position="89"/>
        <end position="110"/>
    </location>
</feature>
<dbReference type="OrthoDB" id="5289372at2"/>
<organism evidence="3 4">
    <name type="scientific">Streptomyces seoulensis</name>
    <dbReference type="NCBI Taxonomy" id="73044"/>
    <lineage>
        <taxon>Bacteria</taxon>
        <taxon>Bacillati</taxon>
        <taxon>Actinomycetota</taxon>
        <taxon>Actinomycetes</taxon>
        <taxon>Kitasatosporales</taxon>
        <taxon>Streptomycetaceae</taxon>
        <taxon>Streptomyces</taxon>
    </lineage>
</organism>
<dbReference type="STRING" id="73044.GCA_000725795_02225"/>
<dbReference type="SMART" id="SM00014">
    <property type="entry name" value="acidPPc"/>
    <property type="match status" value="1"/>
</dbReference>
<keyword evidence="1" id="KW-0812">Transmembrane</keyword>
<dbReference type="EMBL" id="CP032229">
    <property type="protein sequence ID" value="QBJ93936.1"/>
    <property type="molecule type" value="Genomic_DNA"/>
</dbReference>
<feature type="transmembrane region" description="Helical" evidence="1">
    <location>
        <begin position="192"/>
        <end position="210"/>
    </location>
</feature>
<feature type="transmembrane region" description="Helical" evidence="1">
    <location>
        <begin position="54"/>
        <end position="77"/>
    </location>
</feature>
<gene>
    <name evidence="3" type="ORF">D0Z67_01345</name>
</gene>
<accession>A0A4V1A0A8</accession>
<dbReference type="Proteomes" id="UP000292547">
    <property type="component" value="Chromosome"/>
</dbReference>
<sequence>MRRREVAELSGSVSLGVWAAFAVLAAVAVGGRGAPLELDQDVLVWAVGHRPSAALALARGVTATGTGALPYALAAVAAMVAGRTPQQRLAAAAFGLACLGGGQAVRYAVMELAHRPRPPLADWATHASGWAFPSGHSTTSALTAGLLIVAVSLRAPRGATALRLLIGCWGAMVGLSRAYLGVHWFTDVAGGWLFATAWLSACLWAAARWLPSLSFTAPDTSSNTEEGSCAPRS</sequence>